<dbReference type="Pfam" id="PF20530">
    <property type="entry name" value="DUF6745"/>
    <property type="match status" value="1"/>
</dbReference>
<feature type="region of interest" description="Disordered" evidence="1">
    <location>
        <begin position="1"/>
        <end position="20"/>
    </location>
</feature>
<organism evidence="3 4">
    <name type="scientific">Rhodococcus ruber</name>
    <dbReference type="NCBI Taxonomy" id="1830"/>
    <lineage>
        <taxon>Bacteria</taxon>
        <taxon>Bacillati</taxon>
        <taxon>Actinomycetota</taxon>
        <taxon>Actinomycetes</taxon>
        <taxon>Mycobacteriales</taxon>
        <taxon>Nocardiaceae</taxon>
        <taxon>Rhodococcus</taxon>
    </lineage>
</organism>
<proteinExistence type="predicted"/>
<dbReference type="InterPro" id="IPR046633">
    <property type="entry name" value="DUF6745"/>
</dbReference>
<comment type="caution">
    <text evidence="3">The sequence shown here is derived from an EMBL/GenBank/DDBJ whole genome shotgun (WGS) entry which is preliminary data.</text>
</comment>
<feature type="domain" description="DUF6745" evidence="2">
    <location>
        <begin position="221"/>
        <end position="415"/>
    </location>
</feature>
<gene>
    <name evidence="3" type="ORF">O4220_16715</name>
</gene>
<name>A0ABT4MGN8_9NOCA</name>
<sequence>MSAVPMPSTFPRRGTFSDDPDTYSESIRAVCAVRDSWLDLGLRVGPSDRSTAESAVAQLYRRVEYEEPEFVWVTSPAAATTFVNAEGLATETPVPGATIDHAPARIASLLADSRRRMDQRIDGRRIEWPRQRFRPDGNFDRDLPARITAANSPPEDAARAGISPDPIVRRTVWNSLRTSLFDGVASAIRQLAPHSFGSITWYGQQEAHRVAFYDIHRRFGLTTFSAGHVELLELQRDLVESTGWWWAFENVAVMCERPTTLQTEPIPDSFHGEVRLHNSRAPALEFSDGHAVNVLHGTVVPDWVMHDPTVERITTERNVEVRRCAIERIGWDTYLDQAGLALLDTADDPGNPGCTLHLFATPAGWGGDGRVLLAVNGSRERDGDRRRYGLRIPGEISSALDAAAWTYGLSGTDYVQLLRRT</sequence>
<keyword evidence="4" id="KW-1185">Reference proteome</keyword>
<dbReference type="RefSeq" id="WP_269606150.1">
    <property type="nucleotide sequence ID" value="NZ_JAPWIJ010000006.1"/>
</dbReference>
<evidence type="ECO:0000313" key="3">
    <source>
        <dbReference type="EMBL" id="MCZ4520155.1"/>
    </source>
</evidence>
<evidence type="ECO:0000313" key="4">
    <source>
        <dbReference type="Proteomes" id="UP001081071"/>
    </source>
</evidence>
<dbReference type="Proteomes" id="UP001081071">
    <property type="component" value="Unassembled WGS sequence"/>
</dbReference>
<evidence type="ECO:0000256" key="1">
    <source>
        <dbReference type="SAM" id="MobiDB-lite"/>
    </source>
</evidence>
<accession>A0ABT4MGN8</accession>
<protein>
    <recommendedName>
        <fullName evidence="2">DUF6745 domain-containing protein</fullName>
    </recommendedName>
</protein>
<evidence type="ECO:0000259" key="2">
    <source>
        <dbReference type="Pfam" id="PF20530"/>
    </source>
</evidence>
<reference evidence="3" key="1">
    <citation type="submission" date="2022-12" db="EMBL/GenBank/DDBJ databases">
        <authorList>
            <person name="Krivoruchko A.V."/>
            <person name="Elkin A."/>
        </authorList>
    </citation>
    <scope>NUCLEOTIDE SEQUENCE</scope>
    <source>
        <strain evidence="3">IEGM 1391</strain>
    </source>
</reference>
<dbReference type="EMBL" id="JAPWIJ010000006">
    <property type="protein sequence ID" value="MCZ4520155.1"/>
    <property type="molecule type" value="Genomic_DNA"/>
</dbReference>